<dbReference type="RefSeq" id="WP_192010569.1">
    <property type="nucleotide sequence ID" value="NZ_JACYTQ010000004.1"/>
</dbReference>
<feature type="region of interest" description="Disordered" evidence="4">
    <location>
        <begin position="334"/>
        <end position="360"/>
    </location>
</feature>
<keyword evidence="3" id="KW-0998">Cell outer membrane</keyword>
<keyword evidence="9" id="KW-1185">Reference proteome</keyword>
<dbReference type="InterPro" id="IPR008969">
    <property type="entry name" value="CarboxyPept-like_regulatory"/>
</dbReference>
<evidence type="ECO:0000259" key="7">
    <source>
        <dbReference type="Pfam" id="PF14905"/>
    </source>
</evidence>
<dbReference type="EMBL" id="JACYTQ010000004">
    <property type="protein sequence ID" value="MBD8489682.1"/>
    <property type="molecule type" value="Genomic_DNA"/>
</dbReference>
<evidence type="ECO:0000256" key="2">
    <source>
        <dbReference type="ARBA" id="ARBA00023136"/>
    </source>
</evidence>
<dbReference type="InterPro" id="IPR036942">
    <property type="entry name" value="Beta-barrel_TonB_sf"/>
</dbReference>
<comment type="subcellular location">
    <subcellularLocation>
        <location evidence="1">Cell outer membrane</location>
    </subcellularLocation>
</comment>
<evidence type="ECO:0000256" key="1">
    <source>
        <dbReference type="ARBA" id="ARBA00004442"/>
    </source>
</evidence>
<dbReference type="SUPFAM" id="SSF56935">
    <property type="entry name" value="Porins"/>
    <property type="match status" value="1"/>
</dbReference>
<feature type="domain" description="TonB-dependent receptor plug" evidence="6">
    <location>
        <begin position="134"/>
        <end position="226"/>
    </location>
</feature>
<proteinExistence type="predicted"/>
<comment type="caution">
    <text evidence="8">The sequence shown here is derived from an EMBL/GenBank/DDBJ whole genome shotgun (WGS) entry which is preliminary data.</text>
</comment>
<keyword evidence="2" id="KW-0472">Membrane</keyword>
<reference evidence="8 9" key="1">
    <citation type="submission" date="2020-09" db="EMBL/GenBank/DDBJ databases">
        <title>Echinicola sp. CAU 1574 isolated from sand of Sido Beach.</title>
        <authorList>
            <person name="Kim W."/>
        </authorList>
    </citation>
    <scope>NUCLEOTIDE SEQUENCE [LARGE SCALE GENOMIC DNA]</scope>
    <source>
        <strain evidence="8 9">CAU 1574</strain>
    </source>
</reference>
<evidence type="ECO:0000313" key="9">
    <source>
        <dbReference type="Proteomes" id="UP000647133"/>
    </source>
</evidence>
<organism evidence="8 9">
    <name type="scientific">Echinicola arenosa</name>
    <dbReference type="NCBI Taxonomy" id="2774144"/>
    <lineage>
        <taxon>Bacteria</taxon>
        <taxon>Pseudomonadati</taxon>
        <taxon>Bacteroidota</taxon>
        <taxon>Cytophagia</taxon>
        <taxon>Cytophagales</taxon>
        <taxon>Cyclobacteriaceae</taxon>
        <taxon>Echinicola</taxon>
    </lineage>
</organism>
<dbReference type="PANTHER" id="PTHR40980">
    <property type="entry name" value="PLUG DOMAIN-CONTAINING PROTEIN"/>
    <property type="match status" value="1"/>
</dbReference>
<dbReference type="Gene3D" id="2.170.130.10">
    <property type="entry name" value="TonB-dependent receptor, plug domain"/>
    <property type="match status" value="1"/>
</dbReference>
<dbReference type="Pfam" id="PF07715">
    <property type="entry name" value="Plug"/>
    <property type="match status" value="1"/>
</dbReference>
<evidence type="ECO:0000256" key="3">
    <source>
        <dbReference type="ARBA" id="ARBA00023237"/>
    </source>
</evidence>
<feature type="signal peptide" evidence="5">
    <location>
        <begin position="1"/>
        <end position="23"/>
    </location>
</feature>
<dbReference type="InterPro" id="IPR037066">
    <property type="entry name" value="Plug_dom_sf"/>
</dbReference>
<evidence type="ECO:0000313" key="8">
    <source>
        <dbReference type="EMBL" id="MBD8489682.1"/>
    </source>
</evidence>
<feature type="compositionally biased region" description="Polar residues" evidence="4">
    <location>
        <begin position="334"/>
        <end position="358"/>
    </location>
</feature>
<dbReference type="Proteomes" id="UP000647133">
    <property type="component" value="Unassembled WGS sequence"/>
</dbReference>
<accession>A0ABR9ALQ5</accession>
<dbReference type="Pfam" id="PF14905">
    <property type="entry name" value="OMP_b-brl_3"/>
    <property type="match status" value="1"/>
</dbReference>
<gene>
    <name evidence="8" type="ORF">IFO69_13075</name>
</gene>
<sequence length="810" mass="90589">MRTSYQLFVIIFSFLLISSHALAQDSHELYGKVQDAKGEVLPFANVALVTAATGEMISGAVSDDRGNFSIKTEKSGMAVLNVSTIGFKTYTSEQINLEGVSKKNMGTINLEEEATSLDEVEVRSSRPEVTIQADRTVVNIEGTVMAEGSNALEVIGRSPGVYVDSDGNINLNGRSGVIVLLDDRQTYMSAKELADFLRAMPADNIKSIEVISNPPAKYDAEGAAGVLNIKLKKNDYNGMNGSVQAGNFYNGRNAPFAGASLNVKRGKWTTNANLNYSSWVRNIDLDIIRRFQLDEGLSVFDQNALLKLGGKSVYFNGGADYQINDKHSVGINLQASDYSGKNDGNSQTDISNPGSNELNHLRALNDGDDDNQRIFGNFHYVGNLDTMGTKLTADIDYTAVDGGSTSLLTNDYWLNEDFEGGDTDRIFTENKMNYTIFTAKTDFTKSLGEKAKLESGLKGSWVESDNVLMISRSVEEEPFEPDPNSNHFIYNENVYAAYASLNTPLSEKFEFQAGLRLEYSDITGNSVTLNEVNKQEYLNLFPTVFLQHKVSENYQINYNVNRRITRPNYRLLNPFVFYVDPLTTEQGNPNLKPQYANNIEMSHVIKGAYQFTLAYAKTTNAFGQVMTQDEATRKTTLQVQNFDKSEDLSLRMMIPVELAEWYSTSNMINLYYKAYQSQLGDEFLDVSQFSYMARTQHNITLPKGFKVELVGMYLSPFLEGQLEAKGFGWVDAGVTKTFKDDKFSLTVNGNDIFRMRTFRGNVNFGDINTDIQQYNSQQAVRLTLRWKFSKGENFKVSNRSGSTEERNRLD</sequence>
<dbReference type="InterPro" id="IPR012910">
    <property type="entry name" value="Plug_dom"/>
</dbReference>
<dbReference type="SUPFAM" id="SSF49464">
    <property type="entry name" value="Carboxypeptidase regulatory domain-like"/>
    <property type="match status" value="1"/>
</dbReference>
<evidence type="ECO:0000259" key="6">
    <source>
        <dbReference type="Pfam" id="PF07715"/>
    </source>
</evidence>
<evidence type="ECO:0000256" key="5">
    <source>
        <dbReference type="SAM" id="SignalP"/>
    </source>
</evidence>
<dbReference type="Gene3D" id="2.40.170.20">
    <property type="entry name" value="TonB-dependent receptor, beta-barrel domain"/>
    <property type="match status" value="1"/>
</dbReference>
<name>A0ABR9ALQ5_9BACT</name>
<dbReference type="InterPro" id="IPR041700">
    <property type="entry name" value="OMP_b-brl_3"/>
</dbReference>
<feature type="domain" description="Outer membrane protein beta-barrel" evidence="7">
    <location>
        <begin position="383"/>
        <end position="786"/>
    </location>
</feature>
<dbReference type="PANTHER" id="PTHR40980:SF4">
    <property type="entry name" value="TONB-DEPENDENT RECEPTOR-LIKE BETA-BARREL DOMAIN-CONTAINING PROTEIN"/>
    <property type="match status" value="1"/>
</dbReference>
<feature type="chain" id="PRO_5047406303" evidence="5">
    <location>
        <begin position="24"/>
        <end position="810"/>
    </location>
</feature>
<evidence type="ECO:0000256" key="4">
    <source>
        <dbReference type="SAM" id="MobiDB-lite"/>
    </source>
</evidence>
<keyword evidence="8" id="KW-0675">Receptor</keyword>
<keyword evidence="5" id="KW-0732">Signal</keyword>
<dbReference type="Pfam" id="PF13715">
    <property type="entry name" value="CarbopepD_reg_2"/>
    <property type="match status" value="1"/>
</dbReference>
<protein>
    <submittedName>
        <fullName evidence="8">TonB-dependent receptor</fullName>
    </submittedName>
</protein>